<sequence>MQDPNSPWAMDLNTTVTIVFGILSLILQAGQFCYGRRQISRLPTQQDDVVHGAAFEIPDIPMPQRVPARQLPIHRGSARSMRPPQRSSPIEASHIRPARQDRTPDGYGWPPPAGTFRRRNPSQFSSSGQWGGGPSLSDRGWHPSQYNHNRSARYLEQGCEN</sequence>
<feature type="transmembrane region" description="Helical" evidence="2">
    <location>
        <begin position="12"/>
        <end position="34"/>
    </location>
</feature>
<dbReference type="AlphaFoldDB" id="A0AAD9W0K4"/>
<dbReference type="EMBL" id="JAUJFL010000005">
    <property type="protein sequence ID" value="KAK2602808.1"/>
    <property type="molecule type" value="Genomic_DNA"/>
</dbReference>
<proteinExistence type="predicted"/>
<name>A0AAD9W0K4_PHOAM</name>
<gene>
    <name evidence="3" type="ORF">N8I77_009313</name>
</gene>
<evidence type="ECO:0000256" key="1">
    <source>
        <dbReference type="SAM" id="MobiDB-lite"/>
    </source>
</evidence>
<reference evidence="3" key="1">
    <citation type="submission" date="2023-06" db="EMBL/GenBank/DDBJ databases">
        <authorList>
            <person name="Noh H."/>
        </authorList>
    </citation>
    <scope>NUCLEOTIDE SEQUENCE</scope>
    <source>
        <strain evidence="3">DUCC20226</strain>
    </source>
</reference>
<evidence type="ECO:0000313" key="3">
    <source>
        <dbReference type="EMBL" id="KAK2602808.1"/>
    </source>
</evidence>
<protein>
    <submittedName>
        <fullName evidence="3">Uncharacterized protein</fullName>
    </submittedName>
</protein>
<organism evidence="3 4">
    <name type="scientific">Phomopsis amygdali</name>
    <name type="common">Fusicoccum amygdali</name>
    <dbReference type="NCBI Taxonomy" id="1214568"/>
    <lineage>
        <taxon>Eukaryota</taxon>
        <taxon>Fungi</taxon>
        <taxon>Dikarya</taxon>
        <taxon>Ascomycota</taxon>
        <taxon>Pezizomycotina</taxon>
        <taxon>Sordariomycetes</taxon>
        <taxon>Sordariomycetidae</taxon>
        <taxon>Diaporthales</taxon>
        <taxon>Diaporthaceae</taxon>
        <taxon>Diaporthe</taxon>
    </lineage>
</organism>
<dbReference type="Proteomes" id="UP001265746">
    <property type="component" value="Unassembled WGS sequence"/>
</dbReference>
<comment type="caution">
    <text evidence="3">The sequence shown here is derived from an EMBL/GenBank/DDBJ whole genome shotgun (WGS) entry which is preliminary data.</text>
</comment>
<feature type="region of interest" description="Disordered" evidence="1">
    <location>
        <begin position="63"/>
        <end position="161"/>
    </location>
</feature>
<keyword evidence="2" id="KW-0812">Transmembrane</keyword>
<keyword evidence="2" id="KW-0472">Membrane</keyword>
<keyword evidence="2" id="KW-1133">Transmembrane helix</keyword>
<accession>A0AAD9W0K4</accession>
<evidence type="ECO:0000313" key="4">
    <source>
        <dbReference type="Proteomes" id="UP001265746"/>
    </source>
</evidence>
<evidence type="ECO:0000256" key="2">
    <source>
        <dbReference type="SAM" id="Phobius"/>
    </source>
</evidence>
<keyword evidence="4" id="KW-1185">Reference proteome</keyword>